<dbReference type="GO" id="GO:0005576">
    <property type="term" value="C:extracellular region"/>
    <property type="evidence" value="ECO:0007669"/>
    <property type="project" value="UniProtKB-SubCell"/>
</dbReference>
<evidence type="ECO:0000313" key="7">
    <source>
        <dbReference type="Proteomes" id="UP000501830"/>
    </source>
</evidence>
<dbReference type="InterPro" id="IPR013780">
    <property type="entry name" value="Glyco_hydro_b"/>
</dbReference>
<comment type="subcellular location">
    <subcellularLocation>
        <location evidence="1">Secreted</location>
    </subcellularLocation>
</comment>
<dbReference type="RefSeq" id="WP_166063294.1">
    <property type="nucleotide sequence ID" value="NZ_CP049889.1"/>
</dbReference>
<dbReference type="Gene3D" id="2.160.20.10">
    <property type="entry name" value="Single-stranded right-handed beta-helix, Pectin lyase-like"/>
    <property type="match status" value="1"/>
</dbReference>
<dbReference type="InterPro" id="IPR011050">
    <property type="entry name" value="Pectin_lyase_fold/virulence"/>
</dbReference>
<evidence type="ECO:0000313" key="6">
    <source>
        <dbReference type="EMBL" id="QIK52229.1"/>
    </source>
</evidence>
<dbReference type="InterPro" id="IPR012334">
    <property type="entry name" value="Pectin_lyas_fold"/>
</dbReference>
<reference evidence="6 7" key="1">
    <citation type="journal article" date="2017" name="Int. J. Syst. Evol. Microbiol.">
        <title>Jeotgalibaca porci sp. nov. and Jeotgalibaca arthritidis sp. nov., isolated from pigs, and emended description of the genus Jeotgalibaca.</title>
        <authorList>
            <person name="Zamora L."/>
            <person name="Perez-Sancho M."/>
            <person name="Dominguez L."/>
            <person name="Fernandez-Garayzabal J.F."/>
            <person name="Vela A.I."/>
        </authorList>
    </citation>
    <scope>NUCLEOTIDE SEQUENCE [LARGE SCALE GENOMIC DNA]</scope>
    <source>
        <strain evidence="6 7">CCUG 69148</strain>
    </source>
</reference>
<dbReference type="Proteomes" id="UP000501830">
    <property type="component" value="Chromosome"/>
</dbReference>
<dbReference type="InterPro" id="IPR052052">
    <property type="entry name" value="Polysaccharide_Lyase_9"/>
</dbReference>
<feature type="domain" description="Right handed beta helix" evidence="4">
    <location>
        <begin position="309"/>
        <end position="423"/>
    </location>
</feature>
<dbReference type="KEGG" id="jpo:G7058_09370"/>
<evidence type="ECO:0000256" key="3">
    <source>
        <dbReference type="ARBA" id="ARBA00022729"/>
    </source>
</evidence>
<keyword evidence="3" id="KW-0732">Signal</keyword>
<dbReference type="InterPro" id="IPR049169">
    <property type="entry name" value="Glyco_hydro_120_ins"/>
</dbReference>
<organism evidence="6 7">
    <name type="scientific">Jeotgalibaca porci</name>
    <dbReference type="NCBI Taxonomy" id="1868793"/>
    <lineage>
        <taxon>Bacteria</taxon>
        <taxon>Bacillati</taxon>
        <taxon>Bacillota</taxon>
        <taxon>Bacilli</taxon>
        <taxon>Lactobacillales</taxon>
        <taxon>Carnobacteriaceae</taxon>
        <taxon>Jeotgalibaca</taxon>
    </lineage>
</organism>
<dbReference type="EMBL" id="CP049889">
    <property type="protein sequence ID" value="QIK52229.1"/>
    <property type="molecule type" value="Genomic_DNA"/>
</dbReference>
<keyword evidence="7" id="KW-1185">Reference proteome</keyword>
<accession>A0A6G7WJ25</accession>
<name>A0A6G7WJ25_9LACT</name>
<dbReference type="InterPro" id="IPR006626">
    <property type="entry name" value="PbH1"/>
</dbReference>
<dbReference type="GO" id="GO:0016837">
    <property type="term" value="F:carbon-oxygen lyase activity, acting on polysaccharides"/>
    <property type="evidence" value="ECO:0007669"/>
    <property type="project" value="TreeGrafter"/>
</dbReference>
<dbReference type="GeneID" id="94553493"/>
<sequence>MNTIYHVAKSGTKTGNGSTENPFLTINQAAQVAVAGDTIFVHEGVYREWVSPVNAGLNHHRRITYQAFPGDKVTIKGSEEIKSWEHIQDGIWKVTLPHSFFGDFNPYKEEVFGDWLQKEDPRRHLGDVYLNGMSFFEAETYEELENAEVRTERPDYWTQETYTYVNPEQTKYMWYAEVSAETTTIFATFYEADPNKESVEINVRKACFSPLKVGIDYITVRGFEICQAASPWTPPTSDQIGMVGPNWSKGWIIEDNILHDAKCSAISIGKEGSTGHNHHSFRADKTGHQYQLEAVFLAHRIGWKKETVGSHVIKNNTIYDCGQNGIVGHLGCVFSTIENNHIYNIASKREFYGHEIGGIKLHAPIDVVIKNNRIHDCSLGIWLDWQTQGTRVHGNVFYRNNRDLFIEVSHGPYVVDHNIFASPVELDNFAQGGAYLHNLFCGPFEIQNVLNRSTPYHFPHSTDVAGFSFVHSGDDRFMNNMFMQTNSKRTVGTAGYDDFTTTFEEYLEVMSKDRTGLWEGQQAIYLDNNAYFNGATAAKHEATSHTWKDFNPNVTLEEEDGRLYLSFELPEDYIAKGDIIETKTLGTARIVAAPFDAPDGSDLIFDTDLNGNKRLEKADIGPFEQLKGGTNRFKIW</sequence>
<feature type="domain" description="Glycoside hydrolase 120 insertion" evidence="5">
    <location>
        <begin position="81"/>
        <end position="201"/>
    </location>
</feature>
<keyword evidence="2" id="KW-0964">Secreted</keyword>
<dbReference type="SMART" id="SM00710">
    <property type="entry name" value="PbH1"/>
    <property type="match status" value="4"/>
</dbReference>
<dbReference type="AlphaFoldDB" id="A0A6G7WJ25"/>
<dbReference type="InterPro" id="IPR039448">
    <property type="entry name" value="Beta_helix"/>
</dbReference>
<evidence type="ECO:0000259" key="5">
    <source>
        <dbReference type="Pfam" id="PF21258"/>
    </source>
</evidence>
<protein>
    <submittedName>
        <fullName evidence="6">Right-handed parallel beta-helix repeat-containing protein</fullName>
    </submittedName>
</protein>
<dbReference type="SUPFAM" id="SSF51126">
    <property type="entry name" value="Pectin lyase-like"/>
    <property type="match status" value="1"/>
</dbReference>
<dbReference type="Gene3D" id="2.60.40.1180">
    <property type="entry name" value="Golgi alpha-mannosidase II"/>
    <property type="match status" value="1"/>
</dbReference>
<dbReference type="Pfam" id="PF21258">
    <property type="entry name" value="Glyco_hydro_120_ins"/>
    <property type="match status" value="1"/>
</dbReference>
<dbReference type="Pfam" id="PF13229">
    <property type="entry name" value="Beta_helix"/>
    <property type="match status" value="1"/>
</dbReference>
<gene>
    <name evidence="6" type="ORF">G7058_09370</name>
</gene>
<dbReference type="PANTHER" id="PTHR40088:SF2">
    <property type="entry name" value="SECRETED SUGAR HYDROLASE"/>
    <property type="match status" value="1"/>
</dbReference>
<proteinExistence type="predicted"/>
<evidence type="ECO:0000256" key="2">
    <source>
        <dbReference type="ARBA" id="ARBA00022525"/>
    </source>
</evidence>
<dbReference type="PANTHER" id="PTHR40088">
    <property type="entry name" value="PECTATE LYASE (EUROFUNG)"/>
    <property type="match status" value="1"/>
</dbReference>
<evidence type="ECO:0000256" key="1">
    <source>
        <dbReference type="ARBA" id="ARBA00004613"/>
    </source>
</evidence>
<evidence type="ECO:0000259" key="4">
    <source>
        <dbReference type="Pfam" id="PF13229"/>
    </source>
</evidence>